<dbReference type="RefSeq" id="WP_183530778.1">
    <property type="nucleotide sequence ID" value="NZ_JACHXC010000011.1"/>
</dbReference>
<dbReference type="Gene3D" id="1.10.260.40">
    <property type="entry name" value="lambda repressor-like DNA-binding domains"/>
    <property type="match status" value="1"/>
</dbReference>
<dbReference type="SMART" id="SM00530">
    <property type="entry name" value="HTH_XRE"/>
    <property type="match status" value="1"/>
</dbReference>
<accession>A0A3G9JAJ1</accession>
<dbReference type="KEGG" id="pbk:Back11_32480"/>
<dbReference type="Proteomes" id="UP000275368">
    <property type="component" value="Chromosome"/>
</dbReference>
<sequence>MYDLFTFSPHPIIIISRHLKEWVVKDINASFQLFTAYTKEDLIDRSISILSHSAPFSQVLTSLASLKEQQDNTMECEISSRFGRCLYVSLQLIRVYSEDDSLYALILNDITEKKWIEQLILERKVEASLLLSAEGVISSISRYYSPVRFNVSRMEEGSIADFILHREKFKIYRFFNTMRKSKLEAELSFTLTLFGDEFTSRVIAKPFYRTDGQLKGYAIVFLKLDLIDPLEDPSYKLRLLMTEKNISVTHLAQTTDISLTTISKIRNGKIKKPQRLTADLIAGELGVVPGEIWSCFR</sequence>
<evidence type="ECO:0000313" key="1">
    <source>
        <dbReference type="EMBL" id="BBH21903.1"/>
    </source>
</evidence>
<organism evidence="1 2">
    <name type="scientific">Paenibacillus baekrokdamisoli</name>
    <dbReference type="NCBI Taxonomy" id="1712516"/>
    <lineage>
        <taxon>Bacteria</taxon>
        <taxon>Bacillati</taxon>
        <taxon>Bacillota</taxon>
        <taxon>Bacilli</taxon>
        <taxon>Bacillales</taxon>
        <taxon>Paenibacillaceae</taxon>
        <taxon>Paenibacillus</taxon>
    </lineage>
</organism>
<dbReference type="Gene3D" id="3.30.450.20">
    <property type="entry name" value="PAS domain"/>
    <property type="match status" value="1"/>
</dbReference>
<dbReference type="InterPro" id="IPR035965">
    <property type="entry name" value="PAS-like_dom_sf"/>
</dbReference>
<dbReference type="PROSITE" id="PS50943">
    <property type="entry name" value="HTH_CROC1"/>
    <property type="match status" value="1"/>
</dbReference>
<evidence type="ECO:0000313" key="2">
    <source>
        <dbReference type="Proteomes" id="UP000275368"/>
    </source>
</evidence>
<name>A0A3G9JAJ1_9BACL</name>
<dbReference type="InterPro" id="IPR001387">
    <property type="entry name" value="Cro/C1-type_HTH"/>
</dbReference>
<dbReference type="CDD" id="cd00093">
    <property type="entry name" value="HTH_XRE"/>
    <property type="match status" value="1"/>
</dbReference>
<dbReference type="EMBL" id="AP019308">
    <property type="protein sequence ID" value="BBH21903.1"/>
    <property type="molecule type" value="Genomic_DNA"/>
</dbReference>
<dbReference type="Pfam" id="PF13443">
    <property type="entry name" value="HTH_26"/>
    <property type="match status" value="1"/>
</dbReference>
<protein>
    <submittedName>
        <fullName evidence="1">Uncharacterized protein</fullName>
    </submittedName>
</protein>
<reference evidence="1 2" key="1">
    <citation type="submission" date="2018-11" db="EMBL/GenBank/DDBJ databases">
        <title>Complete genome sequence of Paenibacillus baekrokdamisoli strain KCTC 33723.</title>
        <authorList>
            <person name="Kang S.W."/>
            <person name="Lee K.C."/>
            <person name="Kim K.K."/>
            <person name="Kim J.S."/>
            <person name="Kim D.S."/>
            <person name="Ko S.H."/>
            <person name="Yang S.H."/>
            <person name="Lee J.S."/>
        </authorList>
    </citation>
    <scope>NUCLEOTIDE SEQUENCE [LARGE SCALE GENOMIC DNA]</scope>
    <source>
        <strain evidence="1 2">KCTC 33723</strain>
    </source>
</reference>
<dbReference type="AlphaFoldDB" id="A0A3G9JAJ1"/>
<dbReference type="InterPro" id="IPR010982">
    <property type="entry name" value="Lambda_DNA-bd_dom_sf"/>
</dbReference>
<dbReference type="InterPro" id="IPR000014">
    <property type="entry name" value="PAS"/>
</dbReference>
<gene>
    <name evidence="1" type="ORF">Back11_32480</name>
</gene>
<dbReference type="NCBIfam" id="TIGR00229">
    <property type="entry name" value="sensory_box"/>
    <property type="match status" value="1"/>
</dbReference>
<dbReference type="SUPFAM" id="SSF47413">
    <property type="entry name" value="lambda repressor-like DNA-binding domains"/>
    <property type="match status" value="1"/>
</dbReference>
<dbReference type="SUPFAM" id="SSF55785">
    <property type="entry name" value="PYP-like sensor domain (PAS domain)"/>
    <property type="match status" value="1"/>
</dbReference>
<dbReference type="Pfam" id="PF13426">
    <property type="entry name" value="PAS_9"/>
    <property type="match status" value="1"/>
</dbReference>
<keyword evidence="2" id="KW-1185">Reference proteome</keyword>
<dbReference type="GO" id="GO:0003677">
    <property type="term" value="F:DNA binding"/>
    <property type="evidence" value="ECO:0007669"/>
    <property type="project" value="InterPro"/>
</dbReference>
<dbReference type="CDD" id="cd00130">
    <property type="entry name" value="PAS"/>
    <property type="match status" value="1"/>
</dbReference>
<proteinExistence type="predicted"/>